<reference evidence="3" key="1">
    <citation type="journal article" date="2020" name="Genome Biol.">
        <title>Gamete binning: chromosome-level and haplotype-resolved genome assembly enabled by high-throughput single-cell sequencing of gamete genomes.</title>
        <authorList>
            <person name="Campoy J.A."/>
            <person name="Sun H."/>
            <person name="Goel M."/>
            <person name="Jiao W.-B."/>
            <person name="Folz-Donahue K."/>
            <person name="Wang N."/>
            <person name="Rubio M."/>
            <person name="Liu C."/>
            <person name="Kukat C."/>
            <person name="Ruiz D."/>
            <person name="Huettel B."/>
            <person name="Schneeberger K."/>
        </authorList>
    </citation>
    <scope>NUCLEOTIDE SEQUENCE [LARGE SCALE GENOMIC DNA]</scope>
    <source>
        <strain evidence="3">cv. Rojo Pasion</strain>
    </source>
</reference>
<evidence type="ECO:0000256" key="1">
    <source>
        <dbReference type="SAM" id="SignalP"/>
    </source>
</evidence>
<feature type="chain" id="PRO_5026816100" description="Peptidase A1 domain-containing protein" evidence="1">
    <location>
        <begin position="24"/>
        <end position="106"/>
    </location>
</feature>
<organism evidence="2 3">
    <name type="scientific">Prunus armeniaca</name>
    <name type="common">Apricot</name>
    <name type="synonym">Armeniaca vulgaris</name>
    <dbReference type="NCBI Taxonomy" id="36596"/>
    <lineage>
        <taxon>Eukaryota</taxon>
        <taxon>Viridiplantae</taxon>
        <taxon>Streptophyta</taxon>
        <taxon>Embryophyta</taxon>
        <taxon>Tracheophyta</taxon>
        <taxon>Spermatophyta</taxon>
        <taxon>Magnoliopsida</taxon>
        <taxon>eudicotyledons</taxon>
        <taxon>Gunneridae</taxon>
        <taxon>Pentapetalae</taxon>
        <taxon>rosids</taxon>
        <taxon>fabids</taxon>
        <taxon>Rosales</taxon>
        <taxon>Rosaceae</taxon>
        <taxon>Amygdaloideae</taxon>
        <taxon>Amygdaleae</taxon>
        <taxon>Prunus</taxon>
    </lineage>
</organism>
<keyword evidence="3" id="KW-1185">Reference proteome</keyword>
<gene>
    <name evidence="2" type="ORF">ORAREDHAP_LOCUS2193</name>
</gene>
<keyword evidence="1" id="KW-0732">Signal</keyword>
<dbReference type="SUPFAM" id="SSF50630">
    <property type="entry name" value="Acid proteases"/>
    <property type="match status" value="1"/>
</dbReference>
<name>A0A6J5VVG4_PRUAR</name>
<dbReference type="AlphaFoldDB" id="A0A6J5VVG4"/>
<evidence type="ECO:0008006" key="4">
    <source>
        <dbReference type="Google" id="ProtNLM"/>
    </source>
</evidence>
<evidence type="ECO:0000313" key="2">
    <source>
        <dbReference type="EMBL" id="CAB4293350.1"/>
    </source>
</evidence>
<proteinExistence type="predicted"/>
<protein>
    <recommendedName>
        <fullName evidence="4">Peptidase A1 domain-containing protein</fullName>
    </recommendedName>
</protein>
<evidence type="ECO:0000313" key="3">
    <source>
        <dbReference type="Proteomes" id="UP000507245"/>
    </source>
</evidence>
<sequence length="106" mass="12142">MELALVIKMFLSLMGFLAQLIQCFDQKHMTYSSRHCKKPCACCKGEIRWNGLSSVSREVLRTWTLQDQMSSEKLSTFGNIQQRNYFVGYDLEQGVVSFAPVDCATF</sequence>
<dbReference type="Proteomes" id="UP000507245">
    <property type="component" value="Unassembled WGS sequence"/>
</dbReference>
<feature type="signal peptide" evidence="1">
    <location>
        <begin position="1"/>
        <end position="23"/>
    </location>
</feature>
<dbReference type="Gene3D" id="2.40.70.10">
    <property type="entry name" value="Acid Proteases"/>
    <property type="match status" value="1"/>
</dbReference>
<accession>A0A6J5VVG4</accession>
<dbReference type="EMBL" id="CAEKKB010000001">
    <property type="protein sequence ID" value="CAB4293350.1"/>
    <property type="molecule type" value="Genomic_DNA"/>
</dbReference>
<dbReference type="InterPro" id="IPR021109">
    <property type="entry name" value="Peptidase_aspartic_dom_sf"/>
</dbReference>